<protein>
    <submittedName>
        <fullName evidence="7">ABC transporter permease</fullName>
    </submittedName>
</protein>
<evidence type="ECO:0000313" key="8">
    <source>
        <dbReference type="Proteomes" id="UP000309033"/>
    </source>
</evidence>
<feature type="transmembrane region" description="Helical" evidence="6">
    <location>
        <begin position="20"/>
        <end position="40"/>
    </location>
</feature>
<comment type="subcellular location">
    <subcellularLocation>
        <location evidence="1">Cell membrane</location>
        <topology evidence="1">Multi-pass membrane protein</topology>
    </subcellularLocation>
</comment>
<dbReference type="Pfam" id="PF02653">
    <property type="entry name" value="BPD_transp_2"/>
    <property type="match status" value="1"/>
</dbReference>
<keyword evidence="5 6" id="KW-0472">Membrane</keyword>
<feature type="transmembrane region" description="Helical" evidence="6">
    <location>
        <begin position="46"/>
        <end position="67"/>
    </location>
</feature>
<keyword evidence="2" id="KW-1003">Cell membrane</keyword>
<evidence type="ECO:0000256" key="4">
    <source>
        <dbReference type="ARBA" id="ARBA00022989"/>
    </source>
</evidence>
<feature type="transmembrane region" description="Helical" evidence="6">
    <location>
        <begin position="213"/>
        <end position="240"/>
    </location>
</feature>
<dbReference type="OrthoDB" id="9808136at2"/>
<gene>
    <name evidence="7" type="ORF">FED44_34095</name>
</gene>
<dbReference type="GO" id="GO:0022857">
    <property type="term" value="F:transmembrane transporter activity"/>
    <property type="evidence" value="ECO:0007669"/>
    <property type="project" value="InterPro"/>
</dbReference>
<keyword evidence="3 6" id="KW-0812">Transmembrane</keyword>
<accession>A0A5R8YHI3</accession>
<dbReference type="Proteomes" id="UP000309033">
    <property type="component" value="Unassembled WGS sequence"/>
</dbReference>
<organism evidence="7 8">
    <name type="scientific">Microbispora triticiradicis</name>
    <dbReference type="NCBI Taxonomy" id="2200763"/>
    <lineage>
        <taxon>Bacteria</taxon>
        <taxon>Bacillati</taxon>
        <taxon>Actinomycetota</taxon>
        <taxon>Actinomycetes</taxon>
        <taxon>Streptosporangiales</taxon>
        <taxon>Streptosporangiaceae</taxon>
        <taxon>Microbispora</taxon>
    </lineage>
</organism>
<feature type="transmembrane region" description="Helical" evidence="6">
    <location>
        <begin position="74"/>
        <end position="93"/>
    </location>
</feature>
<evidence type="ECO:0000256" key="3">
    <source>
        <dbReference type="ARBA" id="ARBA00022692"/>
    </source>
</evidence>
<comment type="caution">
    <text evidence="7">The sequence shown here is derived from an EMBL/GenBank/DDBJ whole genome shotgun (WGS) entry which is preliminary data.</text>
</comment>
<keyword evidence="4 6" id="KW-1133">Transmembrane helix</keyword>
<feature type="transmembrane region" description="Helical" evidence="6">
    <location>
        <begin position="246"/>
        <end position="265"/>
    </location>
</feature>
<dbReference type="InterPro" id="IPR001851">
    <property type="entry name" value="ABC_transp_permease"/>
</dbReference>
<sequence>MNIRVAGPRSWSGPRNGAPWVWGFAAAALVWLVILVISGQGGGQTVSLALSLAPYLVIVGLGQMLVVTAGPGNIDVSVSSIISLAGFVSVAAASATGSAAVGILAGIGVGVLVAAVSTVAILGLSVPPIIATLAAGLVASSITLSTANGFTAVPDAGLRAALNLRPAGVPVLALAIAVLTVLVAALLRRTVYGRSLVAVGQNRRAAERAGVPVARVIATTYLLSGALAGLTGALLAAYIAPSADLGTRYLLDSVAVVVIGGTLISGGRAVPVGVWGAALFFILLDGLVNLVGWSTAAQNLLKGGLVLFVLFLAGGGDRSGGLASLFRRRPRPAAATTTTTITGDDTDG</sequence>
<evidence type="ECO:0000256" key="1">
    <source>
        <dbReference type="ARBA" id="ARBA00004651"/>
    </source>
</evidence>
<feature type="transmembrane region" description="Helical" evidence="6">
    <location>
        <begin position="129"/>
        <end position="147"/>
    </location>
</feature>
<name>A0A5R8YHI3_9ACTN</name>
<evidence type="ECO:0000256" key="6">
    <source>
        <dbReference type="SAM" id="Phobius"/>
    </source>
</evidence>
<feature type="transmembrane region" description="Helical" evidence="6">
    <location>
        <begin position="272"/>
        <end position="293"/>
    </location>
</feature>
<evidence type="ECO:0000256" key="2">
    <source>
        <dbReference type="ARBA" id="ARBA00022475"/>
    </source>
</evidence>
<dbReference type="AlphaFoldDB" id="A0A5R8YHI3"/>
<dbReference type="PANTHER" id="PTHR32196">
    <property type="entry name" value="ABC TRANSPORTER PERMEASE PROTEIN YPHD-RELATED-RELATED"/>
    <property type="match status" value="1"/>
</dbReference>
<reference evidence="7" key="1">
    <citation type="submission" date="2019-05" db="EMBL/GenBank/DDBJ databases">
        <title>Isolation, diversity and antifungal activity of Actinobacteria from wheat.</title>
        <authorList>
            <person name="Yu B."/>
        </authorList>
    </citation>
    <scope>NUCLEOTIDE SEQUENCE [LARGE SCALE GENOMIC DNA]</scope>
    <source>
        <strain evidence="7">NEAU-HEGS1-5</strain>
    </source>
</reference>
<feature type="transmembrane region" description="Helical" evidence="6">
    <location>
        <begin position="305"/>
        <end position="326"/>
    </location>
</feature>
<feature type="transmembrane region" description="Helical" evidence="6">
    <location>
        <begin position="99"/>
        <end position="122"/>
    </location>
</feature>
<dbReference type="EMBL" id="VANP01000023">
    <property type="protein sequence ID" value="TLP51360.1"/>
    <property type="molecule type" value="Genomic_DNA"/>
</dbReference>
<dbReference type="GO" id="GO:0005886">
    <property type="term" value="C:plasma membrane"/>
    <property type="evidence" value="ECO:0007669"/>
    <property type="project" value="UniProtKB-SubCell"/>
</dbReference>
<evidence type="ECO:0000313" key="7">
    <source>
        <dbReference type="EMBL" id="TLP51360.1"/>
    </source>
</evidence>
<dbReference type="CDD" id="cd06579">
    <property type="entry name" value="TM_PBP1_transp_AraH_like"/>
    <property type="match status" value="1"/>
</dbReference>
<feature type="transmembrane region" description="Helical" evidence="6">
    <location>
        <begin position="167"/>
        <end position="187"/>
    </location>
</feature>
<evidence type="ECO:0000256" key="5">
    <source>
        <dbReference type="ARBA" id="ARBA00023136"/>
    </source>
</evidence>
<proteinExistence type="predicted"/>
<keyword evidence="8" id="KW-1185">Reference proteome</keyword>